<dbReference type="Gene3D" id="1.10.357.10">
    <property type="entry name" value="Tetracycline Repressor, domain 2"/>
    <property type="match status" value="1"/>
</dbReference>
<dbReference type="Pfam" id="PF17932">
    <property type="entry name" value="TetR_C_24"/>
    <property type="match status" value="1"/>
</dbReference>
<protein>
    <recommendedName>
        <fullName evidence="1">HTH-type transcriptional repressor KstR2 C-terminal domain-containing protein</fullName>
    </recommendedName>
</protein>
<organism evidence="2 3">
    <name type="scientific">Nocardia aurantia</name>
    <dbReference type="NCBI Taxonomy" id="2585199"/>
    <lineage>
        <taxon>Bacteria</taxon>
        <taxon>Bacillati</taxon>
        <taxon>Actinomycetota</taxon>
        <taxon>Actinomycetes</taxon>
        <taxon>Mycobacteriales</taxon>
        <taxon>Nocardiaceae</taxon>
        <taxon>Nocardia</taxon>
    </lineage>
</organism>
<dbReference type="EMBL" id="WEGI01000003">
    <property type="protein sequence ID" value="MQY26011.1"/>
    <property type="molecule type" value="Genomic_DNA"/>
</dbReference>
<keyword evidence="3" id="KW-1185">Reference proteome</keyword>
<name>A0A7K0DK79_9NOCA</name>
<accession>A0A7K0DK79</accession>
<feature type="domain" description="HTH-type transcriptional repressor KstR2 C-terminal" evidence="1">
    <location>
        <begin position="10"/>
        <end position="85"/>
    </location>
</feature>
<dbReference type="RefSeq" id="WP_319942703.1">
    <property type="nucleotide sequence ID" value="NZ_WEGI01000003.1"/>
</dbReference>
<reference evidence="2 3" key="1">
    <citation type="submission" date="2019-10" db="EMBL/GenBank/DDBJ databases">
        <title>Nocardia macrotermitis sp. nov. and Nocardia aurantia sp. nov., isolated from the gut of fungus growing-termite Macrotermes natalensis.</title>
        <authorList>
            <person name="Benndorf R."/>
            <person name="Schwitalla J."/>
            <person name="Martin K."/>
            <person name="De Beer W."/>
            <person name="Kaster A.-K."/>
            <person name="Vollmers J."/>
            <person name="Poulsen M."/>
            <person name="Beemelmanns C."/>
        </authorList>
    </citation>
    <scope>NUCLEOTIDE SEQUENCE [LARGE SCALE GENOMIC DNA]</scope>
    <source>
        <strain evidence="2 3">RB56</strain>
    </source>
</reference>
<dbReference type="InterPro" id="IPR041490">
    <property type="entry name" value="KstR2_TetR_C"/>
</dbReference>
<sequence>MDRAIASAGESPAARCRAAVHAGALFHAFRRDDALVGATEIRSLDPERGPRVIRCRDEQERVFRELVTAGVLSGPFEVDDVEVARCGPSPERGVVVIAAPLEGGPVTGKVGRFVGAP</sequence>
<evidence type="ECO:0000313" key="2">
    <source>
        <dbReference type="EMBL" id="MQY26011.1"/>
    </source>
</evidence>
<evidence type="ECO:0000259" key="1">
    <source>
        <dbReference type="Pfam" id="PF17932"/>
    </source>
</evidence>
<evidence type="ECO:0000313" key="3">
    <source>
        <dbReference type="Proteomes" id="UP000431401"/>
    </source>
</evidence>
<dbReference type="Proteomes" id="UP000431401">
    <property type="component" value="Unassembled WGS sequence"/>
</dbReference>
<gene>
    <name evidence="2" type="ORF">NRB56_15710</name>
</gene>
<proteinExistence type="predicted"/>
<dbReference type="AlphaFoldDB" id="A0A7K0DK79"/>
<comment type="caution">
    <text evidence="2">The sequence shown here is derived from an EMBL/GenBank/DDBJ whole genome shotgun (WGS) entry which is preliminary data.</text>
</comment>